<evidence type="ECO:0000313" key="2">
    <source>
        <dbReference type="EMBL" id="MBP2023459.1"/>
    </source>
</evidence>
<dbReference type="PANTHER" id="PTHR40032:SF1">
    <property type="entry name" value="EXPORTED PROTEIN"/>
    <property type="match status" value="1"/>
</dbReference>
<evidence type="ECO:0000313" key="3">
    <source>
        <dbReference type="Proteomes" id="UP001519308"/>
    </source>
</evidence>
<dbReference type="PANTHER" id="PTHR40032">
    <property type="entry name" value="EXPORTED PROTEIN-RELATED"/>
    <property type="match status" value="1"/>
</dbReference>
<organism evidence="2 3">
    <name type="scientific">Clostridium punense</name>
    <dbReference type="NCBI Taxonomy" id="1054297"/>
    <lineage>
        <taxon>Bacteria</taxon>
        <taxon>Bacillati</taxon>
        <taxon>Bacillota</taxon>
        <taxon>Clostridia</taxon>
        <taxon>Eubacteriales</taxon>
        <taxon>Clostridiaceae</taxon>
        <taxon>Clostridium</taxon>
    </lineage>
</organism>
<dbReference type="EMBL" id="JAGGLL010000029">
    <property type="protein sequence ID" value="MBP2023459.1"/>
    <property type="molecule type" value="Genomic_DNA"/>
</dbReference>
<keyword evidence="3" id="KW-1185">Reference proteome</keyword>
<accession>A0ABS4K6P8</accession>
<evidence type="ECO:0000259" key="1">
    <source>
        <dbReference type="Pfam" id="PF12671"/>
    </source>
</evidence>
<sequence>MKRKSLLKRIKDAIIEPLLNDEIINRQINVYNRNAAKAYAEAYAESPNTKDYPLFKDDDCTNFISQVLKAGGMMMRGRDYTNFNHWFCYTKDAKDLTKISLTWRSARYFRKYWGNENGIGRNAAREYRELIVLDALTNFQELYDYLEVGDVIQYGDPKKNNYPYHSQVVHAKEFNVALNRYDLFVAQHTANRKNVSLYEYLKLLQNKANRYIYIYHF</sequence>
<feature type="domain" description="Putative amidase" evidence="1">
    <location>
        <begin position="31"/>
        <end position="214"/>
    </location>
</feature>
<gene>
    <name evidence="2" type="ORF">J2Z44_003296</name>
</gene>
<dbReference type="RefSeq" id="WP_209649813.1">
    <property type="nucleotide sequence ID" value="NZ_JAGGLL010000029.1"/>
</dbReference>
<name>A0ABS4K6P8_9CLOT</name>
<dbReference type="InterPro" id="IPR024301">
    <property type="entry name" value="Amidase_6"/>
</dbReference>
<proteinExistence type="predicted"/>
<protein>
    <recommendedName>
        <fullName evidence="1">Putative amidase domain-containing protein</fullName>
    </recommendedName>
</protein>
<reference evidence="2 3" key="1">
    <citation type="submission" date="2021-03" db="EMBL/GenBank/DDBJ databases">
        <title>Genomic Encyclopedia of Type Strains, Phase IV (KMG-IV): sequencing the most valuable type-strain genomes for metagenomic binning, comparative biology and taxonomic classification.</title>
        <authorList>
            <person name="Goeker M."/>
        </authorList>
    </citation>
    <scope>NUCLEOTIDE SEQUENCE [LARGE SCALE GENOMIC DNA]</scope>
    <source>
        <strain evidence="2 3">DSM 28650</strain>
    </source>
</reference>
<dbReference type="Pfam" id="PF12671">
    <property type="entry name" value="Amidase_6"/>
    <property type="match status" value="1"/>
</dbReference>
<dbReference type="Proteomes" id="UP001519308">
    <property type="component" value="Unassembled WGS sequence"/>
</dbReference>
<comment type="caution">
    <text evidence="2">The sequence shown here is derived from an EMBL/GenBank/DDBJ whole genome shotgun (WGS) entry which is preliminary data.</text>
</comment>